<proteinExistence type="inferred from homology"/>
<reference evidence="6" key="1">
    <citation type="submission" date="2020-05" db="UniProtKB">
        <authorList>
            <consortium name="EnsemblMetazoa"/>
        </authorList>
    </citation>
    <scope>IDENTIFICATION</scope>
    <source>
        <strain evidence="6">Jacobina</strain>
    </source>
</reference>
<evidence type="ECO:0000313" key="6">
    <source>
        <dbReference type="EnsemblMetazoa" id="LLOJ005857-PA"/>
    </source>
</evidence>
<evidence type="ECO:0000313" key="7">
    <source>
        <dbReference type="Proteomes" id="UP000092461"/>
    </source>
</evidence>
<dbReference type="GO" id="GO:0080090">
    <property type="term" value="P:regulation of primary metabolic process"/>
    <property type="evidence" value="ECO:0007669"/>
    <property type="project" value="UniProtKB-ARBA"/>
</dbReference>
<dbReference type="GO" id="GO:0016926">
    <property type="term" value="P:protein desumoylation"/>
    <property type="evidence" value="ECO:0007669"/>
    <property type="project" value="TreeGrafter"/>
</dbReference>
<feature type="domain" description="Ubiquitin-like protease family profile" evidence="5">
    <location>
        <begin position="453"/>
        <end position="617"/>
    </location>
</feature>
<dbReference type="VEuPathDB" id="VectorBase:LLONM1_010338"/>
<evidence type="ECO:0000259" key="5">
    <source>
        <dbReference type="PROSITE" id="PS50600"/>
    </source>
</evidence>
<dbReference type="GO" id="GO:0060255">
    <property type="term" value="P:regulation of macromolecule metabolic process"/>
    <property type="evidence" value="ECO:0007669"/>
    <property type="project" value="UniProtKB-ARBA"/>
</dbReference>
<name>A0A1B0CMG9_LUTLO</name>
<accession>A0A1B0CMG9</accession>
<dbReference type="SUPFAM" id="SSF54001">
    <property type="entry name" value="Cysteine proteinases"/>
    <property type="match status" value="1"/>
</dbReference>
<evidence type="ECO:0000256" key="2">
    <source>
        <dbReference type="ARBA" id="ARBA00022670"/>
    </source>
</evidence>
<dbReference type="Pfam" id="PF02902">
    <property type="entry name" value="Peptidase_C48"/>
    <property type="match status" value="1"/>
</dbReference>
<dbReference type="EMBL" id="AJWK01018717">
    <property type="status" value="NOT_ANNOTATED_CDS"/>
    <property type="molecule type" value="Genomic_DNA"/>
</dbReference>
<dbReference type="PANTHER" id="PTHR12606">
    <property type="entry name" value="SENTRIN/SUMO-SPECIFIC PROTEASE"/>
    <property type="match status" value="1"/>
</dbReference>
<dbReference type="GO" id="GO:0006508">
    <property type="term" value="P:proteolysis"/>
    <property type="evidence" value="ECO:0007669"/>
    <property type="project" value="UniProtKB-KW"/>
</dbReference>
<dbReference type="GO" id="GO:0005634">
    <property type="term" value="C:nucleus"/>
    <property type="evidence" value="ECO:0007669"/>
    <property type="project" value="TreeGrafter"/>
</dbReference>
<dbReference type="PANTHER" id="PTHR12606:SF141">
    <property type="entry name" value="GH15225P-RELATED"/>
    <property type="match status" value="1"/>
</dbReference>
<evidence type="ECO:0000256" key="3">
    <source>
        <dbReference type="ARBA" id="ARBA00022801"/>
    </source>
</evidence>
<dbReference type="InterPro" id="IPR003653">
    <property type="entry name" value="Peptidase_C48_C"/>
</dbReference>
<dbReference type="Proteomes" id="UP000092461">
    <property type="component" value="Unassembled WGS sequence"/>
</dbReference>
<comment type="similarity">
    <text evidence="1">Belongs to the peptidase C48 family.</text>
</comment>
<organism evidence="6 7">
    <name type="scientific">Lutzomyia longipalpis</name>
    <name type="common">Sand fly</name>
    <dbReference type="NCBI Taxonomy" id="7200"/>
    <lineage>
        <taxon>Eukaryota</taxon>
        <taxon>Metazoa</taxon>
        <taxon>Ecdysozoa</taxon>
        <taxon>Arthropoda</taxon>
        <taxon>Hexapoda</taxon>
        <taxon>Insecta</taxon>
        <taxon>Pterygota</taxon>
        <taxon>Neoptera</taxon>
        <taxon>Endopterygota</taxon>
        <taxon>Diptera</taxon>
        <taxon>Nematocera</taxon>
        <taxon>Psychodoidea</taxon>
        <taxon>Psychodidae</taxon>
        <taxon>Lutzomyia</taxon>
        <taxon>Lutzomyia</taxon>
    </lineage>
</organism>
<dbReference type="PROSITE" id="PS50600">
    <property type="entry name" value="ULP_PROTEASE"/>
    <property type="match status" value="1"/>
</dbReference>
<dbReference type="AlphaFoldDB" id="A0A1B0CMG9"/>
<keyword evidence="3" id="KW-0378">Hydrolase</keyword>
<keyword evidence="2" id="KW-0645">Protease</keyword>
<evidence type="ECO:0000256" key="4">
    <source>
        <dbReference type="ARBA" id="ARBA00022807"/>
    </source>
</evidence>
<evidence type="ECO:0000256" key="1">
    <source>
        <dbReference type="ARBA" id="ARBA00005234"/>
    </source>
</evidence>
<dbReference type="EnsemblMetazoa" id="LLOJ005857-RA">
    <property type="protein sequence ID" value="LLOJ005857-PA"/>
    <property type="gene ID" value="LLOJ005857"/>
</dbReference>
<dbReference type="Gene3D" id="3.40.395.10">
    <property type="entry name" value="Adenoviral Proteinase, Chain A"/>
    <property type="match status" value="1"/>
</dbReference>
<dbReference type="GO" id="GO:0016929">
    <property type="term" value="F:deSUMOylase activity"/>
    <property type="evidence" value="ECO:0007669"/>
    <property type="project" value="TreeGrafter"/>
</dbReference>
<dbReference type="InterPro" id="IPR038765">
    <property type="entry name" value="Papain-like_cys_pep_sf"/>
</dbReference>
<sequence>MTSNGGYIDRFLKLIGFDFPKEEEFGGRRRLDDEVMEMPKFSRIGSTTDDVVFPRTPQLGKSESVSPFMQRYQSSGFPGKSSTLPTKDDRKSLWADIAPSSSSFAQEQYVRKFTNQPLYLDPNVDIEISDDEDTATYVPRRRKSCFVPFERSSTNGETLKSPTALQKPIPALIPRSSVSGNKMRPIERRSRIADILKRPSQAFTQRSSVFTDFSHKFHTSHMKKPTGISKENRLSRTQKIMNSVLKDSFNLTQKNNYKKLLDDMFARSSGTKQRSLMGPAPKPKIVETINLADLEYSDDEVQITSPKSPTKTSTVLQESINNCRKKTPIVAPLNADKSITLSSSGSTSRVSTPEIQPVNTMLLKVKSTPCCQTEWLSKTNEMQLKRQRKKSEADYFIRKMRDIAISSVPIVLDDSDEEEEFVLPELTPQQLTLVRDVTQRGSPTQVIISKFNLNITRNDLGTLVGDAWLNDEVINFYMNLLTERSTKAANLPKVYAMNTFFAVRLLQAGHGGVKRWTRKVDIFAHDVIPVPVHVSNVHWCMAIIHMKNRTIRYYDSMGQPNMRILDALEQYLKSESLDKKQQPFDMKGWEKECMADAPRQMNGSDCGVFSCMFAEYITRGSEITFTQADMPYFRQKMILEIATGQLLL</sequence>
<keyword evidence="4" id="KW-0788">Thiol protease</keyword>
<dbReference type="FunFam" id="3.40.395.10:FF:000001">
    <property type="entry name" value="Sentrin-specific protease 1"/>
    <property type="match status" value="1"/>
</dbReference>
<protein>
    <recommendedName>
        <fullName evidence="5">Ubiquitin-like protease family profile domain-containing protein</fullName>
    </recommendedName>
</protein>
<dbReference type="VEuPathDB" id="VectorBase:LLOJ005857"/>
<keyword evidence="7" id="KW-1185">Reference proteome</keyword>